<accession>A0A099W8E1</accession>
<dbReference type="PROSITE" id="PS51372">
    <property type="entry name" value="PRD_2"/>
    <property type="match status" value="2"/>
</dbReference>
<dbReference type="Proteomes" id="UP000585696">
    <property type="component" value="Unassembled WGS sequence"/>
</dbReference>
<evidence type="ECO:0000313" key="23">
    <source>
        <dbReference type="Proteomes" id="UP000550367"/>
    </source>
</evidence>
<evidence type="ECO:0000313" key="15">
    <source>
        <dbReference type="Proteomes" id="UP000029844"/>
    </source>
</evidence>
<dbReference type="GO" id="GO:0006355">
    <property type="term" value="P:regulation of DNA-templated transcription"/>
    <property type="evidence" value="ECO:0007669"/>
    <property type="project" value="InterPro"/>
</dbReference>
<dbReference type="Gene3D" id="2.30.24.10">
    <property type="entry name" value="CAT RNA-binding domain"/>
    <property type="match status" value="1"/>
</dbReference>
<evidence type="ECO:0000256" key="1">
    <source>
        <dbReference type="ARBA" id="ARBA00022737"/>
    </source>
</evidence>
<evidence type="ECO:0000259" key="2">
    <source>
        <dbReference type="PROSITE" id="PS51372"/>
    </source>
</evidence>
<dbReference type="OrthoDB" id="9813552at2"/>
<dbReference type="InterPro" id="IPR011608">
    <property type="entry name" value="PRD"/>
</dbReference>
<dbReference type="InterPro" id="IPR004341">
    <property type="entry name" value="CAT_RNA-bd_dom"/>
</dbReference>
<feature type="domain" description="PRD" evidence="2">
    <location>
        <begin position="62"/>
        <end position="167"/>
    </location>
</feature>
<evidence type="ECO:0000313" key="9">
    <source>
        <dbReference type="EMBL" id="MBC2117431.1"/>
    </source>
</evidence>
<sequence length="276" mass="31897">MKISKILNNNAVVVMDGDQEKIAIGAGIAFQKKRNDIVNVNKIEKMFIMAEENERFQQLLQHISEEYFVVSEEIISYAEATLGSKLSEHIHIALTDHIAFSIERLKEGIILKNKLLSEIKVLYDTEFKIGLWAVALIKERFQMDIPIDEAAYIALHIHTAKMGASDIHETVRQATIISSMVQVITDELQIDLSEHDIAYQRLITHLRFVLNRVDQRELHTMDVEMLNMIKSKFEFSFNTARKVADLLREDYNKVLPDAELGYIALHVERLQSFWEK</sequence>
<dbReference type="EMBL" id="JAARUV010000001">
    <property type="protein sequence ID" value="MBC1778194.1"/>
    <property type="molecule type" value="Genomic_DNA"/>
</dbReference>
<name>A0A099W8E1_9LIST</name>
<keyword evidence="1" id="KW-0677">Repeat</keyword>
<dbReference type="Proteomes" id="UP000547643">
    <property type="component" value="Unassembled WGS sequence"/>
</dbReference>
<dbReference type="EMBL" id="JAARXI010000006">
    <property type="protein sequence ID" value="MBC2117431.1"/>
    <property type="molecule type" value="Genomic_DNA"/>
</dbReference>
<dbReference type="STRING" id="1552123.EP57_10785"/>
<evidence type="ECO:0000313" key="5">
    <source>
        <dbReference type="EMBL" id="MBC1560945.1"/>
    </source>
</evidence>
<dbReference type="EMBL" id="JNFA01000024">
    <property type="protein sequence ID" value="KGL40375.1"/>
    <property type="molecule type" value="Genomic_DNA"/>
</dbReference>
<dbReference type="Proteomes" id="UP000544413">
    <property type="component" value="Unassembled WGS sequence"/>
</dbReference>
<dbReference type="EMBL" id="JAARZA010000001">
    <property type="protein sequence ID" value="MBC2239368.1"/>
    <property type="molecule type" value="Genomic_DNA"/>
</dbReference>
<evidence type="ECO:0000313" key="24">
    <source>
        <dbReference type="Proteomes" id="UP000553016"/>
    </source>
</evidence>
<dbReference type="SMART" id="SM01061">
    <property type="entry name" value="CAT_RBD"/>
    <property type="match status" value="1"/>
</dbReference>
<dbReference type="InterPro" id="IPR050661">
    <property type="entry name" value="BglG_antiterminators"/>
</dbReference>
<evidence type="ECO:0000313" key="4">
    <source>
        <dbReference type="EMBL" id="MBC1400276.1"/>
    </source>
</evidence>
<dbReference type="Proteomes" id="UP000550367">
    <property type="component" value="Unassembled WGS sequence"/>
</dbReference>
<reference evidence="3 15" key="1">
    <citation type="submission" date="2014-05" db="EMBL/GenBank/DDBJ databases">
        <title>Novel Listeriaceae from food processing environments.</title>
        <authorList>
            <person name="den Bakker H.C."/>
        </authorList>
    </citation>
    <scope>NUCLEOTIDE SEQUENCE [LARGE SCALE GENOMIC DNA]</scope>
    <source>
        <strain evidence="3 15">FSL A5-0281</strain>
    </source>
</reference>
<dbReference type="EMBL" id="JAARMV010000003">
    <property type="protein sequence ID" value="MBC2372831.1"/>
    <property type="molecule type" value="Genomic_DNA"/>
</dbReference>
<evidence type="ECO:0000313" key="12">
    <source>
        <dbReference type="EMBL" id="MBC2283060.1"/>
    </source>
</evidence>
<dbReference type="Proteomes" id="UP000543005">
    <property type="component" value="Unassembled WGS sequence"/>
</dbReference>
<proteinExistence type="predicted"/>
<dbReference type="GeneID" id="58717853"/>
<dbReference type="Proteomes" id="UP000529446">
    <property type="component" value="Unassembled WGS sequence"/>
</dbReference>
<evidence type="ECO:0000313" key="20">
    <source>
        <dbReference type="Proteomes" id="UP000546244"/>
    </source>
</evidence>
<keyword evidence="15" id="KW-1185">Reference proteome</keyword>
<evidence type="ECO:0000313" key="10">
    <source>
        <dbReference type="EMBL" id="MBC2239368.1"/>
    </source>
</evidence>
<comment type="caution">
    <text evidence="3">The sequence shown here is derived from an EMBL/GenBank/DDBJ whole genome shotgun (WGS) entry which is preliminary data.</text>
</comment>
<evidence type="ECO:0000313" key="13">
    <source>
        <dbReference type="EMBL" id="MBC2292296.1"/>
    </source>
</evidence>
<evidence type="ECO:0000313" key="11">
    <source>
        <dbReference type="EMBL" id="MBC2242967.1"/>
    </source>
</evidence>
<reference evidence="16 17" key="2">
    <citation type="submission" date="2020-03" db="EMBL/GenBank/DDBJ databases">
        <title>Soil Listeria distribution.</title>
        <authorList>
            <person name="Liao J."/>
            <person name="Wiedmann M."/>
        </authorList>
    </citation>
    <scope>NUCLEOTIDE SEQUENCE [LARGE SCALE GENOMIC DNA]</scope>
    <source>
        <strain evidence="13 18">FSL L7-0051</strain>
        <strain evidence="12 26">FSL L7-0054</strain>
        <strain evidence="10 24">FSL L7-0149</strain>
        <strain evidence="11 23">FSL L7-0153</strain>
        <strain evidence="9 16">FSL L7-0360</strain>
        <strain evidence="8 22">FSL L7-0990</strain>
        <strain evidence="7 21">FSL L7-1017</strain>
        <strain evidence="6 25">FSL L7-1299</strain>
        <strain evidence="5 17">FSL L7-1387</strain>
        <strain evidence="4 19">FSL L7-1658</strain>
        <strain evidence="14 20">FSL L7-1850</strain>
    </source>
</reference>
<evidence type="ECO:0000313" key="8">
    <source>
        <dbReference type="EMBL" id="MBC1795566.1"/>
    </source>
</evidence>
<dbReference type="SUPFAM" id="SSF50151">
    <property type="entry name" value="SacY-like RNA-binding domain"/>
    <property type="match status" value="1"/>
</dbReference>
<gene>
    <name evidence="3" type="ORF">EP57_10785</name>
    <name evidence="4" type="ORF">HB836_01610</name>
    <name evidence="5" type="ORF">HB902_02590</name>
    <name evidence="6" type="ORF">HB904_00545</name>
    <name evidence="14" type="ORF">HBP98_12535</name>
    <name evidence="7" type="ORF">HCA46_05025</name>
    <name evidence="8" type="ORF">HCA55_02460</name>
    <name evidence="9" type="ORF">HCB06_12450</name>
    <name evidence="11" type="ORF">HCB25_02740</name>
    <name evidence="10" type="ORF">HCB35_02670</name>
    <name evidence="12" type="ORF">HCB69_01550</name>
    <name evidence="13" type="ORF">HCC36_03550</name>
</gene>
<dbReference type="Pfam" id="PF03123">
    <property type="entry name" value="CAT_RBD"/>
    <property type="match status" value="1"/>
</dbReference>
<feature type="domain" description="PRD" evidence="2">
    <location>
        <begin position="168"/>
        <end position="276"/>
    </location>
</feature>
<dbReference type="EMBL" id="JAARVD010000001">
    <property type="protein sequence ID" value="MBC1795566.1"/>
    <property type="molecule type" value="Genomic_DNA"/>
</dbReference>
<evidence type="ECO:0000313" key="21">
    <source>
        <dbReference type="Proteomes" id="UP000547643"/>
    </source>
</evidence>
<dbReference type="InterPro" id="IPR036634">
    <property type="entry name" value="PRD_sf"/>
</dbReference>
<evidence type="ECO:0000313" key="18">
    <source>
        <dbReference type="Proteomes" id="UP000543005"/>
    </source>
</evidence>
<evidence type="ECO:0000313" key="17">
    <source>
        <dbReference type="Proteomes" id="UP000541955"/>
    </source>
</evidence>
<evidence type="ECO:0000313" key="14">
    <source>
        <dbReference type="EMBL" id="MBC2372831.1"/>
    </source>
</evidence>
<dbReference type="EMBL" id="JAARSH010000001">
    <property type="protein sequence ID" value="MBC1614665.1"/>
    <property type="molecule type" value="Genomic_DNA"/>
</dbReference>
<dbReference type="eggNOG" id="COG3711">
    <property type="taxonomic scope" value="Bacteria"/>
</dbReference>
<dbReference type="EMBL" id="JAARZT010000005">
    <property type="protein sequence ID" value="MBC2292296.1"/>
    <property type="molecule type" value="Genomic_DNA"/>
</dbReference>
<dbReference type="EMBL" id="JAARPT010000001">
    <property type="protein sequence ID" value="MBC1400276.1"/>
    <property type="molecule type" value="Genomic_DNA"/>
</dbReference>
<protein>
    <submittedName>
        <fullName evidence="3">Levansucrase</fullName>
    </submittedName>
    <submittedName>
        <fullName evidence="4">PRD domain-containing protein</fullName>
    </submittedName>
</protein>
<dbReference type="PANTHER" id="PTHR30185">
    <property type="entry name" value="CRYPTIC BETA-GLUCOSIDE BGL OPERON ANTITERMINATOR"/>
    <property type="match status" value="1"/>
</dbReference>
<dbReference type="AlphaFoldDB" id="A0A099W8E1"/>
<evidence type="ECO:0000313" key="16">
    <source>
        <dbReference type="Proteomes" id="UP000529446"/>
    </source>
</evidence>
<dbReference type="EMBL" id="JAARRW010000001">
    <property type="protein sequence ID" value="MBC1560945.1"/>
    <property type="molecule type" value="Genomic_DNA"/>
</dbReference>
<dbReference type="SUPFAM" id="SSF63520">
    <property type="entry name" value="PTS-regulatory domain, PRD"/>
    <property type="match status" value="2"/>
</dbReference>
<evidence type="ECO:0000313" key="22">
    <source>
        <dbReference type="Proteomes" id="UP000548082"/>
    </source>
</evidence>
<evidence type="ECO:0000313" key="19">
    <source>
        <dbReference type="Proteomes" id="UP000544413"/>
    </source>
</evidence>
<dbReference type="Proteomes" id="UP000541955">
    <property type="component" value="Unassembled WGS sequence"/>
</dbReference>
<dbReference type="Proteomes" id="UP000574104">
    <property type="component" value="Unassembled WGS sequence"/>
</dbReference>
<evidence type="ECO:0000313" key="25">
    <source>
        <dbReference type="Proteomes" id="UP000574104"/>
    </source>
</evidence>
<dbReference type="EMBL" id="JAARYY010000001">
    <property type="protein sequence ID" value="MBC2242967.1"/>
    <property type="molecule type" value="Genomic_DNA"/>
</dbReference>
<evidence type="ECO:0000313" key="3">
    <source>
        <dbReference type="EMBL" id="KGL40375.1"/>
    </source>
</evidence>
<dbReference type="Gene3D" id="1.10.1790.10">
    <property type="entry name" value="PRD domain"/>
    <property type="match status" value="2"/>
</dbReference>
<dbReference type="InterPro" id="IPR036650">
    <property type="entry name" value="CAT_RNA-bd_dom_sf"/>
</dbReference>
<organism evidence="3 15">
    <name type="scientific">Listeria booriae</name>
    <dbReference type="NCBI Taxonomy" id="1552123"/>
    <lineage>
        <taxon>Bacteria</taxon>
        <taxon>Bacillati</taxon>
        <taxon>Bacillota</taxon>
        <taxon>Bacilli</taxon>
        <taxon>Bacillales</taxon>
        <taxon>Listeriaceae</taxon>
        <taxon>Listeria</taxon>
    </lineage>
</organism>
<dbReference type="Proteomes" id="UP000553016">
    <property type="component" value="Unassembled WGS sequence"/>
</dbReference>
<evidence type="ECO:0000313" key="6">
    <source>
        <dbReference type="EMBL" id="MBC1614665.1"/>
    </source>
</evidence>
<evidence type="ECO:0000313" key="26">
    <source>
        <dbReference type="Proteomes" id="UP000585696"/>
    </source>
</evidence>
<evidence type="ECO:0000313" key="7">
    <source>
        <dbReference type="EMBL" id="MBC1778194.1"/>
    </source>
</evidence>
<dbReference type="EMBL" id="JAARZS010000003">
    <property type="protein sequence ID" value="MBC2283060.1"/>
    <property type="molecule type" value="Genomic_DNA"/>
</dbReference>
<dbReference type="Proteomes" id="UP000546244">
    <property type="component" value="Unassembled WGS sequence"/>
</dbReference>
<dbReference type="RefSeq" id="WP_036086555.1">
    <property type="nucleotide sequence ID" value="NZ_CBCSHQ010000002.1"/>
</dbReference>
<dbReference type="Pfam" id="PF00874">
    <property type="entry name" value="PRD"/>
    <property type="match status" value="2"/>
</dbReference>
<dbReference type="Proteomes" id="UP000029844">
    <property type="component" value="Unassembled WGS sequence"/>
</dbReference>
<dbReference type="PANTHER" id="PTHR30185:SF15">
    <property type="entry name" value="CRYPTIC BETA-GLUCOSIDE BGL OPERON ANTITERMINATOR"/>
    <property type="match status" value="1"/>
</dbReference>
<dbReference type="GO" id="GO:0003723">
    <property type="term" value="F:RNA binding"/>
    <property type="evidence" value="ECO:0007669"/>
    <property type="project" value="InterPro"/>
</dbReference>
<dbReference type="Proteomes" id="UP000548082">
    <property type="component" value="Unassembled WGS sequence"/>
</dbReference>